<dbReference type="GO" id="GO:0005886">
    <property type="term" value="C:plasma membrane"/>
    <property type="evidence" value="ECO:0007669"/>
    <property type="project" value="UniProtKB-UniRule"/>
</dbReference>
<dbReference type="Pfam" id="PF03717">
    <property type="entry name" value="PBP_dimer"/>
    <property type="match status" value="1"/>
</dbReference>
<keyword evidence="13 16" id="KW-0717">Septation</keyword>
<feature type="domain" description="Penicillin-binding protein dimerisation" evidence="19">
    <location>
        <begin position="84"/>
        <end position="231"/>
    </location>
</feature>
<proteinExistence type="inferred from homology"/>
<dbReference type="GO" id="GO:0008360">
    <property type="term" value="P:regulation of cell shape"/>
    <property type="evidence" value="ECO:0007669"/>
    <property type="project" value="UniProtKB-KW"/>
</dbReference>
<dbReference type="Pfam" id="PF00905">
    <property type="entry name" value="Transpeptidase"/>
    <property type="match status" value="1"/>
</dbReference>
<evidence type="ECO:0000313" key="21">
    <source>
        <dbReference type="Proteomes" id="UP000003704"/>
    </source>
</evidence>
<comment type="subcellular location">
    <subcellularLocation>
        <location evidence="1">Membrane</location>
    </subcellularLocation>
</comment>
<keyword evidence="21" id="KW-1185">Reference proteome</keyword>
<dbReference type="SUPFAM" id="SSF56601">
    <property type="entry name" value="beta-lactamase/transpeptidase-like"/>
    <property type="match status" value="1"/>
</dbReference>
<evidence type="ECO:0000256" key="1">
    <source>
        <dbReference type="ARBA" id="ARBA00004370"/>
    </source>
</evidence>
<evidence type="ECO:0000256" key="6">
    <source>
        <dbReference type="ARBA" id="ARBA00022670"/>
    </source>
</evidence>
<dbReference type="InterPro" id="IPR012338">
    <property type="entry name" value="Beta-lactam/transpept-like"/>
</dbReference>
<evidence type="ECO:0000256" key="4">
    <source>
        <dbReference type="ARBA" id="ARBA00022618"/>
    </source>
</evidence>
<feature type="domain" description="Penicillin-binding protein transpeptidase" evidence="18">
    <location>
        <begin position="272"/>
        <end position="571"/>
    </location>
</feature>
<reference evidence="20 21" key="1">
    <citation type="journal article" date="2012" name="J. Bacteriol.">
        <title>Genome Sequence of n-Alkane-Degrading Hydrocarboniphaga effusa Strain AP103T (ATCC BAA-332T).</title>
        <authorList>
            <person name="Chang H.K."/>
            <person name="Zylstra G.J."/>
            <person name="Chae J.C."/>
        </authorList>
    </citation>
    <scope>NUCLEOTIDE SEQUENCE [LARGE SCALE GENOMIC DNA]</scope>
    <source>
        <strain evidence="20 21">AP103</strain>
    </source>
</reference>
<keyword evidence="5 16" id="KW-0121">Carboxypeptidase</keyword>
<dbReference type="EMBL" id="AKGD01000002">
    <property type="protein sequence ID" value="EIT69166.1"/>
    <property type="molecule type" value="Genomic_DNA"/>
</dbReference>
<keyword evidence="9 16" id="KW-0133">Cell shape</keyword>
<dbReference type="Proteomes" id="UP000003704">
    <property type="component" value="Unassembled WGS sequence"/>
</dbReference>
<keyword evidence="15 16" id="KW-0961">Cell wall biogenesis/degradation</keyword>
<accession>I8HZU2</accession>
<dbReference type="Gene3D" id="3.90.1310.10">
    <property type="entry name" value="Penicillin-binding protein 2a (Domain 2)"/>
    <property type="match status" value="1"/>
</dbReference>
<comment type="similarity">
    <text evidence="16">Belongs to the transpeptidase family. FtsI subfamily.</text>
</comment>
<evidence type="ECO:0000256" key="7">
    <source>
        <dbReference type="ARBA" id="ARBA00022692"/>
    </source>
</evidence>
<dbReference type="AlphaFoldDB" id="I8HZU2"/>
<evidence type="ECO:0000259" key="19">
    <source>
        <dbReference type="Pfam" id="PF03717"/>
    </source>
</evidence>
<evidence type="ECO:0000256" key="5">
    <source>
        <dbReference type="ARBA" id="ARBA00022645"/>
    </source>
</evidence>
<dbReference type="GO" id="GO:0009002">
    <property type="term" value="F:serine-type D-Ala-D-Ala carboxypeptidase activity"/>
    <property type="evidence" value="ECO:0007669"/>
    <property type="project" value="UniProtKB-UniRule"/>
</dbReference>
<comment type="pathway">
    <text evidence="16">Cell wall biogenesis; peptidoglycan biosynthesis.</text>
</comment>
<keyword evidence="12 16" id="KW-0472">Membrane</keyword>
<dbReference type="PATRIC" id="fig|1172194.4.peg.2658"/>
<feature type="compositionally biased region" description="Basic and acidic residues" evidence="17">
    <location>
        <begin position="1"/>
        <end position="11"/>
    </location>
</feature>
<dbReference type="GO" id="GO:0043093">
    <property type="term" value="P:FtsZ-dependent cytokinesis"/>
    <property type="evidence" value="ECO:0007669"/>
    <property type="project" value="UniProtKB-UniRule"/>
</dbReference>
<dbReference type="Gene3D" id="3.30.450.330">
    <property type="match status" value="1"/>
</dbReference>
<dbReference type="InterPro" id="IPR050515">
    <property type="entry name" value="Beta-lactam/transpept"/>
</dbReference>
<dbReference type="GO" id="GO:0006508">
    <property type="term" value="P:proteolysis"/>
    <property type="evidence" value="ECO:0007669"/>
    <property type="project" value="UniProtKB-KW"/>
</dbReference>
<dbReference type="InterPro" id="IPR001460">
    <property type="entry name" value="PCN-bd_Tpept"/>
</dbReference>
<dbReference type="InterPro" id="IPR036138">
    <property type="entry name" value="PBP_dimer_sf"/>
</dbReference>
<name>I8HZU2_9GAMM</name>
<dbReference type="GO" id="GO:0008658">
    <property type="term" value="F:penicillin binding"/>
    <property type="evidence" value="ECO:0007669"/>
    <property type="project" value="InterPro"/>
</dbReference>
<evidence type="ECO:0000313" key="20">
    <source>
        <dbReference type="EMBL" id="EIT69166.1"/>
    </source>
</evidence>
<dbReference type="UniPathway" id="UPA00219"/>
<comment type="caution">
    <text evidence="20">The sequence shown here is derived from an EMBL/GenBank/DDBJ whole genome shotgun (WGS) entry which is preliminary data.</text>
</comment>
<dbReference type="HAMAP" id="MF_02080">
    <property type="entry name" value="FtsI_transpept"/>
    <property type="match status" value="1"/>
</dbReference>
<dbReference type="PANTHER" id="PTHR30627:SF1">
    <property type="entry name" value="PEPTIDOGLYCAN D,D-TRANSPEPTIDASE FTSI"/>
    <property type="match status" value="1"/>
</dbReference>
<dbReference type="RefSeq" id="WP_007185689.1">
    <property type="nucleotide sequence ID" value="NZ_AKGD01000002.1"/>
</dbReference>
<dbReference type="EC" id="3.4.16.4" evidence="16"/>
<protein>
    <recommendedName>
        <fullName evidence="16">Peptidoglycan D,D-transpeptidase FtsI</fullName>
        <ecNumber evidence="16">3.4.16.4</ecNumber>
    </recommendedName>
    <alternativeName>
        <fullName evidence="16">Penicillin-binding protein 3</fullName>
        <shortName evidence="16">PBP-3</shortName>
    </alternativeName>
</protein>
<dbReference type="InterPro" id="IPR037532">
    <property type="entry name" value="FtsI_transpept"/>
</dbReference>
<comment type="function">
    <text evidence="16">Catalyzes cross-linking of the peptidoglycan cell wall at the division septum.</text>
</comment>
<dbReference type="PANTHER" id="PTHR30627">
    <property type="entry name" value="PEPTIDOGLYCAN D,D-TRANSPEPTIDASE"/>
    <property type="match status" value="1"/>
</dbReference>
<evidence type="ECO:0000256" key="9">
    <source>
        <dbReference type="ARBA" id="ARBA00022960"/>
    </source>
</evidence>
<dbReference type="SUPFAM" id="SSF56519">
    <property type="entry name" value="Penicillin binding protein dimerisation domain"/>
    <property type="match status" value="1"/>
</dbReference>
<keyword evidence="4 16" id="KW-0132">Cell division</keyword>
<keyword evidence="3 16" id="KW-0997">Cell inner membrane</keyword>
<keyword evidence="14 16" id="KW-0131">Cell cycle</keyword>
<dbReference type="GO" id="GO:0071555">
    <property type="term" value="P:cell wall organization"/>
    <property type="evidence" value="ECO:0007669"/>
    <property type="project" value="UniProtKB-KW"/>
</dbReference>
<evidence type="ECO:0000256" key="13">
    <source>
        <dbReference type="ARBA" id="ARBA00023210"/>
    </source>
</evidence>
<dbReference type="GO" id="GO:0000917">
    <property type="term" value="P:division septum assembly"/>
    <property type="evidence" value="ECO:0007669"/>
    <property type="project" value="UniProtKB-KW"/>
</dbReference>
<dbReference type="GO" id="GO:0009252">
    <property type="term" value="P:peptidoglycan biosynthetic process"/>
    <property type="evidence" value="ECO:0007669"/>
    <property type="project" value="UniProtKB-UniRule"/>
</dbReference>
<keyword evidence="2 16" id="KW-1003">Cell membrane</keyword>
<feature type="region of interest" description="Disordered" evidence="17">
    <location>
        <begin position="1"/>
        <end position="25"/>
    </location>
</feature>
<keyword evidence="11 16" id="KW-1133">Transmembrane helix</keyword>
<evidence type="ECO:0000256" key="3">
    <source>
        <dbReference type="ARBA" id="ARBA00022519"/>
    </source>
</evidence>
<sequence>MKPYLKHERGNNGRSNGGRGAGAIPNAAPHKVQPVASWRRVLVLCLLCVGATGVFARAFQLQVVENDFLTREGSKRHVRTVTLEGGRGSIRDRRGEPLALSAPVDSIWTVPKALLASTGHVEAIARMLNLKPRDLTQFLKERENKQFVYLQRQMNPDEAKRLLAIKAPGVFAQREYRRYYPAGEVAAQLVGFTNLDGRGQEGMEVAQNKLLTGQSGSRRVIRDAKGRIVEDTEDAKPAQPGQDLELTIDLRLQYLAYRELKNSVSKFNAKGGLIVVADVKSGEILAMASQPGYNPNNPDERKVGGALRNRAIVDSFEPGSTVKPLLIAQALDIGAVKPDDHYDVGPGWWKVGALTVRDTHSHGDMDLMSILTKSSNVGAAKIGLQIGPEAVWNGYQKFGFGDPIHSGFPGEASPVLRNFREWGTIATATASYGYGLSLSSMHLVRAYCGLANDGLMPQLRLVKSGEPVAPQRTVSAETARQVRRLMQGVVSKEGTASRAAIPGYRIAGKTGTVHKVSDTGGYASKRYQSAFIGMVPAEHPRLVGLVLIDEPGEGGYFGGLVAAPAFSTVMQGALRLLQIPPDEPMPVIPATQPAGSIARLGTGGGTAEVLR</sequence>
<evidence type="ECO:0000256" key="14">
    <source>
        <dbReference type="ARBA" id="ARBA00023306"/>
    </source>
</evidence>
<evidence type="ECO:0000256" key="11">
    <source>
        <dbReference type="ARBA" id="ARBA00022989"/>
    </source>
</evidence>
<keyword evidence="7 16" id="KW-0812">Transmembrane</keyword>
<evidence type="ECO:0000256" key="16">
    <source>
        <dbReference type="HAMAP-Rule" id="MF_02080"/>
    </source>
</evidence>
<evidence type="ECO:0000259" key="18">
    <source>
        <dbReference type="Pfam" id="PF00905"/>
    </source>
</evidence>
<organism evidence="20 21">
    <name type="scientific">Hydrocarboniphaga effusa AP103</name>
    <dbReference type="NCBI Taxonomy" id="1172194"/>
    <lineage>
        <taxon>Bacteria</taxon>
        <taxon>Pseudomonadati</taxon>
        <taxon>Pseudomonadota</taxon>
        <taxon>Gammaproteobacteria</taxon>
        <taxon>Nevskiales</taxon>
        <taxon>Nevskiaceae</taxon>
        <taxon>Hydrocarboniphaga</taxon>
    </lineage>
</organism>
<keyword evidence="10 16" id="KW-0573">Peptidoglycan synthesis</keyword>
<evidence type="ECO:0000256" key="12">
    <source>
        <dbReference type="ARBA" id="ARBA00023136"/>
    </source>
</evidence>
<evidence type="ECO:0000256" key="2">
    <source>
        <dbReference type="ARBA" id="ARBA00022475"/>
    </source>
</evidence>
<evidence type="ECO:0000256" key="15">
    <source>
        <dbReference type="ARBA" id="ARBA00023316"/>
    </source>
</evidence>
<evidence type="ECO:0000256" key="10">
    <source>
        <dbReference type="ARBA" id="ARBA00022984"/>
    </source>
</evidence>
<dbReference type="GO" id="GO:0008955">
    <property type="term" value="F:peptidoglycan glycosyltransferase activity"/>
    <property type="evidence" value="ECO:0007669"/>
    <property type="project" value="InterPro"/>
</dbReference>
<comment type="catalytic activity">
    <reaction evidence="16">
        <text>Preferential cleavage: (Ac)2-L-Lys-D-Ala-|-D-Ala. Also transpeptidation of peptidyl-alanyl moieties that are N-acyl substituents of D-alanine.</text>
        <dbReference type="EC" id="3.4.16.4"/>
    </reaction>
</comment>
<evidence type="ECO:0000256" key="8">
    <source>
        <dbReference type="ARBA" id="ARBA00022801"/>
    </source>
</evidence>
<dbReference type="STRING" id="1172194.WQQ_27480"/>
<keyword evidence="8 16" id="KW-0378">Hydrolase</keyword>
<dbReference type="InterPro" id="IPR005311">
    <property type="entry name" value="PBP_dimer"/>
</dbReference>
<evidence type="ECO:0000256" key="17">
    <source>
        <dbReference type="SAM" id="MobiDB-lite"/>
    </source>
</evidence>
<gene>
    <name evidence="16" type="primary">ftsI</name>
    <name evidence="20" type="ORF">WQQ_27480</name>
</gene>
<dbReference type="Gene3D" id="3.40.710.10">
    <property type="entry name" value="DD-peptidase/beta-lactamase superfamily"/>
    <property type="match status" value="1"/>
</dbReference>
<keyword evidence="6 16" id="KW-0645">Protease</keyword>
<feature type="active site" description="Acyl-ester intermediate" evidence="16">
    <location>
        <position position="320"/>
    </location>
</feature>